<evidence type="ECO:0000313" key="1">
    <source>
        <dbReference type="EMBL" id="GME71408.1"/>
    </source>
</evidence>
<reference evidence="1" key="1">
    <citation type="submission" date="2023-04" db="EMBL/GenBank/DDBJ databases">
        <title>Ambrosiozyma monospora NBRC 10751.</title>
        <authorList>
            <person name="Ichikawa N."/>
            <person name="Sato H."/>
            <person name="Tonouchi N."/>
        </authorList>
    </citation>
    <scope>NUCLEOTIDE SEQUENCE</scope>
    <source>
        <strain evidence="1">NBRC 10751</strain>
    </source>
</reference>
<gene>
    <name evidence="1" type="ORF">Amon02_000056900</name>
</gene>
<comment type="caution">
    <text evidence="1">The sequence shown here is derived from an EMBL/GenBank/DDBJ whole genome shotgun (WGS) entry which is preliminary data.</text>
</comment>
<dbReference type="EMBL" id="BSXS01000205">
    <property type="protein sequence ID" value="GME71408.1"/>
    <property type="molecule type" value="Genomic_DNA"/>
</dbReference>
<accession>A0ACB5SS89</accession>
<dbReference type="Proteomes" id="UP001165064">
    <property type="component" value="Unassembled WGS sequence"/>
</dbReference>
<sequence length="442" mass="50678">MNPQAVLLFTFTFLQLVSGKVVFPIIQKALVPSNLQNVHPSIRFENGTFYTFPNRSVANFNYIHAKTYHASEMTREDCSDWKARNPKFQNYFFLNLGQINQTWNIILKNQFFQKIDESMKCSGLLGYVIEDGNYPVDFNNLSFLKIVNKDLRRHLKLTHGDRHPVGLMFKDESLRDETKWVRYYFGENSSHPVQFYRFGQDENRIETPLSLNGRQIMLASRPFNYTKHFPQLVEDGSILKGINLQHIPHSPRNERCFCLSSTLKCYTNYGIIPVDPIGELGQSAMDKLCNYVDCKTIKNNPHTGIYGILAGCTDTQRLDLVFNWYCSVQSQFGLELDSFDGLLRMRNQTSGQDILGGYVYPGNYHEKAAGNCSSLLLGNWSLYIDGKLRVNDTRNVSCELDIDDELDAGFTTLNNHALQNSIVPTNYLILGQLLLVSFYLLL</sequence>
<protein>
    <submittedName>
        <fullName evidence="1">Unnamed protein product</fullName>
    </submittedName>
</protein>
<name>A0ACB5SS89_AMBMO</name>
<proteinExistence type="predicted"/>
<organism evidence="1 2">
    <name type="scientific">Ambrosiozyma monospora</name>
    <name type="common">Yeast</name>
    <name type="synonym">Endomycopsis monosporus</name>
    <dbReference type="NCBI Taxonomy" id="43982"/>
    <lineage>
        <taxon>Eukaryota</taxon>
        <taxon>Fungi</taxon>
        <taxon>Dikarya</taxon>
        <taxon>Ascomycota</taxon>
        <taxon>Saccharomycotina</taxon>
        <taxon>Pichiomycetes</taxon>
        <taxon>Pichiales</taxon>
        <taxon>Pichiaceae</taxon>
        <taxon>Ambrosiozyma</taxon>
    </lineage>
</organism>
<keyword evidence="2" id="KW-1185">Reference proteome</keyword>
<evidence type="ECO:0000313" key="2">
    <source>
        <dbReference type="Proteomes" id="UP001165064"/>
    </source>
</evidence>